<proteinExistence type="predicted"/>
<organism evidence="2 3">
    <name type="scientific">Shimia gijangensis</name>
    <dbReference type="NCBI Taxonomy" id="1470563"/>
    <lineage>
        <taxon>Bacteria</taxon>
        <taxon>Pseudomonadati</taxon>
        <taxon>Pseudomonadota</taxon>
        <taxon>Alphaproteobacteria</taxon>
        <taxon>Rhodobacterales</taxon>
        <taxon>Roseobacteraceae</taxon>
    </lineage>
</organism>
<sequence>MYDFAPKKYDPPQVDCCNPLQSETPSEENCSPLQSAQLQPENCSPLQQDDQPPSEFPGQFSRETGDDYVREVIRVGRYRVIVSKDEDQWIIQKQAFGATTKSGITWKAIGHHLKRHSLTRVWQEKSKMPVPEQVLAFPENFPYRK</sequence>
<gene>
    <name evidence="2" type="ORF">SAMN05444000_1452</name>
</gene>
<keyword evidence="3" id="KW-1185">Reference proteome</keyword>
<dbReference type="AlphaFoldDB" id="A0A1M6TTM6"/>
<evidence type="ECO:0000313" key="2">
    <source>
        <dbReference type="EMBL" id="SHK60279.1"/>
    </source>
</evidence>
<dbReference type="EMBL" id="FQZQ01000045">
    <property type="protein sequence ID" value="SHK60279.1"/>
    <property type="molecule type" value="Genomic_DNA"/>
</dbReference>
<feature type="compositionally biased region" description="Polar residues" evidence="1">
    <location>
        <begin position="19"/>
        <end position="51"/>
    </location>
</feature>
<accession>A0A1M6TTM6</accession>
<dbReference type="OrthoDB" id="7747909at2"/>
<feature type="region of interest" description="Disordered" evidence="1">
    <location>
        <begin position="1"/>
        <end position="63"/>
    </location>
</feature>
<dbReference type="Proteomes" id="UP000183982">
    <property type="component" value="Unassembled WGS sequence"/>
</dbReference>
<name>A0A1M6TTM6_9RHOB</name>
<dbReference type="RefSeq" id="WP_073257187.1">
    <property type="nucleotide sequence ID" value="NZ_FQZQ01000045.1"/>
</dbReference>
<reference evidence="3" key="1">
    <citation type="submission" date="2016-11" db="EMBL/GenBank/DDBJ databases">
        <authorList>
            <person name="Varghese N."/>
            <person name="Submissions S."/>
        </authorList>
    </citation>
    <scope>NUCLEOTIDE SEQUENCE [LARGE SCALE GENOMIC DNA]</scope>
    <source>
        <strain evidence="3">DSM 100564</strain>
    </source>
</reference>
<protein>
    <submittedName>
        <fullName evidence="2">Uncharacterized protein</fullName>
    </submittedName>
</protein>
<evidence type="ECO:0000313" key="3">
    <source>
        <dbReference type="Proteomes" id="UP000183982"/>
    </source>
</evidence>
<dbReference type="STRING" id="1470563.SAMN05444000_1452"/>
<feature type="compositionally biased region" description="Basic and acidic residues" evidence="1">
    <location>
        <begin position="1"/>
        <end position="10"/>
    </location>
</feature>
<evidence type="ECO:0000256" key="1">
    <source>
        <dbReference type="SAM" id="MobiDB-lite"/>
    </source>
</evidence>